<organism evidence="1 2">
    <name type="scientific">Frankia nepalensis</name>
    <dbReference type="NCBI Taxonomy" id="1836974"/>
    <lineage>
        <taxon>Bacteria</taxon>
        <taxon>Bacillati</taxon>
        <taxon>Actinomycetota</taxon>
        <taxon>Actinomycetes</taxon>
        <taxon>Frankiales</taxon>
        <taxon>Frankiaceae</taxon>
        <taxon>Frankia</taxon>
    </lineage>
</organism>
<evidence type="ECO:0000313" key="1">
    <source>
        <dbReference type="EMBL" id="MBL7632404.1"/>
    </source>
</evidence>
<name>A0A937RP88_9ACTN</name>
<gene>
    <name evidence="1" type="ORF">I7412_35665</name>
</gene>
<protein>
    <submittedName>
        <fullName evidence="1">Uncharacterized protein</fullName>
    </submittedName>
</protein>
<evidence type="ECO:0000313" key="2">
    <source>
        <dbReference type="Proteomes" id="UP000604475"/>
    </source>
</evidence>
<reference evidence="1" key="1">
    <citation type="submission" date="2020-12" db="EMBL/GenBank/DDBJ databases">
        <title>Genomic characterization of non-nitrogen-fixing Frankia strains.</title>
        <authorList>
            <person name="Carlos-Shanley C."/>
            <person name="Guerra T."/>
            <person name="Hahn D."/>
        </authorList>
    </citation>
    <scope>NUCLEOTIDE SEQUENCE</scope>
    <source>
        <strain evidence="1">CN6</strain>
    </source>
</reference>
<keyword evidence="2" id="KW-1185">Reference proteome</keyword>
<accession>A0A937RP88</accession>
<dbReference type="EMBL" id="JAEACQ010000319">
    <property type="protein sequence ID" value="MBL7632404.1"/>
    <property type="molecule type" value="Genomic_DNA"/>
</dbReference>
<dbReference type="Proteomes" id="UP000604475">
    <property type="component" value="Unassembled WGS sequence"/>
</dbReference>
<sequence>MVPSDVTLAILDDGPFRGGTYMVRSGQSLTFGASWLNPRPVVYRPTGRVVETSEGEAVVLRCETTPGDITNSDR</sequence>
<proteinExistence type="predicted"/>
<dbReference type="AlphaFoldDB" id="A0A937RP88"/>
<comment type="caution">
    <text evidence="1">The sequence shown here is derived from an EMBL/GenBank/DDBJ whole genome shotgun (WGS) entry which is preliminary data.</text>
</comment>
<dbReference type="RefSeq" id="WP_203007249.1">
    <property type="nucleotide sequence ID" value="NZ_JADWYU010000053.1"/>
</dbReference>